<evidence type="ECO:0000256" key="4">
    <source>
        <dbReference type="ARBA" id="ARBA00022832"/>
    </source>
</evidence>
<accession>A0ABQ5YK35</accession>
<feature type="active site" evidence="8">
    <location>
        <position position="113"/>
    </location>
</feature>
<keyword evidence="8" id="KW-0012">Acyltransferase</keyword>
<evidence type="ECO:0000256" key="3">
    <source>
        <dbReference type="ARBA" id="ARBA00022679"/>
    </source>
</evidence>
<evidence type="ECO:0000259" key="10">
    <source>
        <dbReference type="Pfam" id="PF08545"/>
    </source>
</evidence>
<evidence type="ECO:0000259" key="9">
    <source>
        <dbReference type="Pfam" id="PF08541"/>
    </source>
</evidence>
<dbReference type="NCBIfam" id="NF006829">
    <property type="entry name" value="PRK09352.1"/>
    <property type="match status" value="1"/>
</dbReference>
<feature type="region of interest" description="ACP-binding" evidence="8">
    <location>
        <begin position="247"/>
        <end position="251"/>
    </location>
</feature>
<dbReference type="PANTHER" id="PTHR43091:SF1">
    <property type="entry name" value="BETA-KETOACYL-[ACYL-CARRIER-PROTEIN] SYNTHASE III, CHLOROPLASTIC"/>
    <property type="match status" value="1"/>
</dbReference>
<dbReference type="PANTHER" id="PTHR43091">
    <property type="entry name" value="3-OXOACYL-[ACYL-CARRIER-PROTEIN] SYNTHASE"/>
    <property type="match status" value="1"/>
</dbReference>
<evidence type="ECO:0000313" key="12">
    <source>
        <dbReference type="Proteomes" id="UP001156706"/>
    </source>
</evidence>
<dbReference type="EC" id="2.3.1.180" evidence="8"/>
<evidence type="ECO:0000256" key="8">
    <source>
        <dbReference type="HAMAP-Rule" id="MF_01815"/>
    </source>
</evidence>
<evidence type="ECO:0000256" key="1">
    <source>
        <dbReference type="ARBA" id="ARBA00008642"/>
    </source>
</evidence>
<dbReference type="InterPro" id="IPR004655">
    <property type="entry name" value="FabH"/>
</dbReference>
<proteinExistence type="inferred from homology"/>
<keyword evidence="6 8" id="KW-0275">Fatty acid biosynthesis</keyword>
<keyword evidence="8" id="KW-0963">Cytoplasm</keyword>
<dbReference type="Pfam" id="PF08541">
    <property type="entry name" value="ACP_syn_III_C"/>
    <property type="match status" value="1"/>
</dbReference>
<dbReference type="HAMAP" id="MF_01815">
    <property type="entry name" value="FabH"/>
    <property type="match status" value="1"/>
</dbReference>
<comment type="domain">
    <text evidence="8">The last Arg residue of the ACP-binding site is essential for the weak association between ACP/AcpP and FabH.</text>
</comment>
<comment type="pathway">
    <text evidence="8">Lipid metabolism; fatty acid biosynthesis.</text>
</comment>
<keyword evidence="12" id="KW-1185">Reference proteome</keyword>
<comment type="subcellular location">
    <subcellularLocation>
        <location evidence="8">Cytoplasm</location>
    </subcellularLocation>
</comment>
<keyword evidence="7 8" id="KW-0511">Multifunctional enzyme</keyword>
<dbReference type="EMBL" id="BSOG01000008">
    <property type="protein sequence ID" value="GLR15351.1"/>
    <property type="molecule type" value="Genomic_DNA"/>
</dbReference>
<gene>
    <name evidence="8 11" type="primary">fabH</name>
    <name evidence="11" type="ORF">GCM10007907_41410</name>
</gene>
<comment type="function">
    <text evidence="8">Catalyzes the condensation reaction of fatty acid synthesis by the addition to an acyl acceptor of two carbons from malonyl-ACP. Catalyzes the first condensation reaction which initiates fatty acid synthesis and may therefore play a role in governing the total rate of fatty acid production. Possesses both acetoacetyl-ACP synthase and acetyl transacylase activities. Its substrate specificity determines the biosynthesis of branched-chain and/or straight-chain of fatty acids.</text>
</comment>
<feature type="domain" description="Beta-ketoacyl-[acyl-carrier-protein] synthase III N-terminal" evidence="10">
    <location>
        <begin position="107"/>
        <end position="184"/>
    </location>
</feature>
<dbReference type="InterPro" id="IPR013751">
    <property type="entry name" value="ACP_syn_III_N"/>
</dbReference>
<feature type="active site" evidence="8">
    <location>
        <position position="276"/>
    </location>
</feature>
<comment type="catalytic activity">
    <reaction evidence="8">
        <text>malonyl-[ACP] + acetyl-CoA + H(+) = 3-oxobutanoyl-[ACP] + CO2 + CoA</text>
        <dbReference type="Rhea" id="RHEA:12080"/>
        <dbReference type="Rhea" id="RHEA-COMP:9623"/>
        <dbReference type="Rhea" id="RHEA-COMP:9625"/>
        <dbReference type="ChEBI" id="CHEBI:15378"/>
        <dbReference type="ChEBI" id="CHEBI:16526"/>
        <dbReference type="ChEBI" id="CHEBI:57287"/>
        <dbReference type="ChEBI" id="CHEBI:57288"/>
        <dbReference type="ChEBI" id="CHEBI:78449"/>
        <dbReference type="ChEBI" id="CHEBI:78450"/>
        <dbReference type="EC" id="2.3.1.180"/>
    </reaction>
</comment>
<evidence type="ECO:0000256" key="6">
    <source>
        <dbReference type="ARBA" id="ARBA00023160"/>
    </source>
</evidence>
<comment type="subunit">
    <text evidence="8">Homodimer.</text>
</comment>
<evidence type="ECO:0000313" key="11">
    <source>
        <dbReference type="EMBL" id="GLR15351.1"/>
    </source>
</evidence>
<evidence type="ECO:0000256" key="2">
    <source>
        <dbReference type="ARBA" id="ARBA00022516"/>
    </source>
</evidence>
<keyword evidence="3 8" id="KW-0808">Transferase</keyword>
<keyword evidence="5 8" id="KW-0443">Lipid metabolism</keyword>
<dbReference type="NCBIfam" id="TIGR00747">
    <property type="entry name" value="fabH"/>
    <property type="match status" value="1"/>
</dbReference>
<dbReference type="SUPFAM" id="SSF53901">
    <property type="entry name" value="Thiolase-like"/>
    <property type="match status" value="1"/>
</dbReference>
<feature type="active site" evidence="8">
    <location>
        <position position="246"/>
    </location>
</feature>
<dbReference type="InterPro" id="IPR013747">
    <property type="entry name" value="ACP_syn_III_C"/>
</dbReference>
<name>A0ABQ5YK35_9NEIS</name>
<feature type="domain" description="Beta-ketoacyl-[acyl-carrier-protein] synthase III C-terminal" evidence="9">
    <location>
        <begin position="230"/>
        <end position="319"/>
    </location>
</feature>
<protein>
    <recommendedName>
        <fullName evidence="8">Beta-ketoacyl-[acyl-carrier-protein] synthase III</fullName>
        <shortName evidence="8">Beta-ketoacyl-ACP synthase III</shortName>
        <shortName evidence="8">KAS III</shortName>
        <ecNumber evidence="8">2.3.1.180</ecNumber>
    </recommendedName>
    <alternativeName>
        <fullName evidence="8">3-oxoacyl-[acyl-carrier-protein] synthase 3</fullName>
    </alternativeName>
    <alternativeName>
        <fullName evidence="8">3-oxoacyl-[acyl-carrier-protein] synthase III</fullName>
    </alternativeName>
</protein>
<comment type="similarity">
    <text evidence="1 8">Belongs to the thiolase-like superfamily. FabH family.</text>
</comment>
<keyword evidence="2 8" id="KW-0444">Lipid biosynthesis</keyword>
<evidence type="ECO:0000256" key="5">
    <source>
        <dbReference type="ARBA" id="ARBA00023098"/>
    </source>
</evidence>
<reference evidence="12" key="1">
    <citation type="journal article" date="2019" name="Int. J. Syst. Evol. Microbiol.">
        <title>The Global Catalogue of Microorganisms (GCM) 10K type strain sequencing project: providing services to taxonomists for standard genome sequencing and annotation.</title>
        <authorList>
            <consortium name="The Broad Institute Genomics Platform"/>
            <consortium name="The Broad Institute Genome Sequencing Center for Infectious Disease"/>
            <person name="Wu L."/>
            <person name="Ma J."/>
        </authorList>
    </citation>
    <scope>NUCLEOTIDE SEQUENCE [LARGE SCALE GENOMIC DNA]</scope>
    <source>
        <strain evidence="12">NBRC 110044</strain>
    </source>
</reference>
<organism evidence="11 12">
    <name type="scientific">Chitinimonas prasina</name>
    <dbReference type="NCBI Taxonomy" id="1434937"/>
    <lineage>
        <taxon>Bacteria</taxon>
        <taxon>Pseudomonadati</taxon>
        <taxon>Pseudomonadota</taxon>
        <taxon>Betaproteobacteria</taxon>
        <taxon>Neisseriales</taxon>
        <taxon>Chitinibacteraceae</taxon>
        <taxon>Chitinimonas</taxon>
    </lineage>
</organism>
<sequence length="319" mass="33627">MQYSRIAGTGSYLPARVLANAELAQQVDTSDEWIVTRTGIRERRIAAADELTSDLALKASLAAMEAAGVTAADIDLIIVATTTPDVVFPSTACILQDKLGVHGFPAFDVQAVCAGFVYALATADQFVRGGMAKTALVVGAEVFSRILDWDDRSTCVLFGDGAGAVVLKATDQPGILVTKLKADGRYRDILTTPASIMHGDVSGKPFLHMDGPAVFKFAVKALAELATETLAAAGLPQSELSWLVPHQANLRIIESTAKHLGLSMDKVVVTLDRHGNTSAASIPLALDEAARAGRFKPGELLLLEGIGGGFAWGSALLRW</sequence>
<dbReference type="InterPro" id="IPR016039">
    <property type="entry name" value="Thiolase-like"/>
</dbReference>
<comment type="caution">
    <text evidence="11">The sequence shown here is derived from an EMBL/GenBank/DDBJ whole genome shotgun (WGS) entry which is preliminary data.</text>
</comment>
<dbReference type="Proteomes" id="UP001156706">
    <property type="component" value="Unassembled WGS sequence"/>
</dbReference>
<keyword evidence="4 8" id="KW-0276">Fatty acid metabolism</keyword>
<dbReference type="Gene3D" id="3.40.47.10">
    <property type="match status" value="1"/>
</dbReference>
<evidence type="ECO:0000256" key="7">
    <source>
        <dbReference type="ARBA" id="ARBA00023268"/>
    </source>
</evidence>
<dbReference type="RefSeq" id="WP_284198436.1">
    <property type="nucleotide sequence ID" value="NZ_BSOG01000008.1"/>
</dbReference>
<dbReference type="Pfam" id="PF08545">
    <property type="entry name" value="ACP_syn_III"/>
    <property type="match status" value="1"/>
</dbReference>
<dbReference type="CDD" id="cd00830">
    <property type="entry name" value="KAS_III"/>
    <property type="match status" value="1"/>
</dbReference>